<feature type="region of interest" description="Disordered" evidence="1">
    <location>
        <begin position="641"/>
        <end position="662"/>
    </location>
</feature>
<evidence type="ECO:0000256" key="1">
    <source>
        <dbReference type="SAM" id="MobiDB-lite"/>
    </source>
</evidence>
<sequence length="676" mass="77215">MVKVRRVYVVTSNPERVPEFQKLMQHYGIEVKQASPYGYRTKKLGPKALLPLVAKLLSHSTDEFWTKSVMYEKVLLLCYGSDEHADAPGRDFVDGERVTVSASLTVWCQKAAKKDGEPSGQSSPQVEEIVYSYEMDAKIDLSKRKREAQQPNVFNWDDIVVDPYSGLSYHEKKLMGFKVSPRDMMLSQYLRDHVHYRTRRVCRYNPVEASRAVEFGDGSLVANFFTKNTHLFCSFAEAHGLCSVFRSVLNSGLFLRAAITRREFIYWLPGLNAGIPLVPKDDAIHEVTFQAHDLTHFLLPDLIFTGTNGSLSRRLYIIYRMLSEAITLVFADMLFVEALRREGLEYDWEKRKIWPVFRDCGLDPFEPSEPQQLLSVFRTLLEANIAYCLMGEDVKYRELMSKHLGTPLAEVPPALQSFKDKYMPFFVEDFRWTSQNYACMAEKAPEMSRWWQLAAPIRTIINQDMAGPGASGLQTIAEFAQKIHATETMDGRDLVWAAFEEVFQSRLAPIFLDSVQLEPDPSAMLFAAFGRYMMGQCILLARFNFLPESQQCHAEILRVLQAAKDAGGHLKEEEMRHLRQHFESFVDLLMARHLISADDALTFKEVCPLFDPCFASYDEPLSQYEQLKKVSQEILKGASPTGAPCIPGQDAPHRSRSCKGNVQKNGTRLRWVPKQK</sequence>
<evidence type="ECO:0000313" key="3">
    <source>
        <dbReference type="Proteomes" id="UP000604046"/>
    </source>
</evidence>
<accession>A0A812RWF3</accession>
<evidence type="ECO:0000313" key="2">
    <source>
        <dbReference type="EMBL" id="CAE7455386.1"/>
    </source>
</evidence>
<keyword evidence="3" id="KW-1185">Reference proteome</keyword>
<name>A0A812RWF3_9DINO</name>
<gene>
    <name evidence="2" type="ORF">SNAT2548_LOCUS25064</name>
</gene>
<reference evidence="2" key="1">
    <citation type="submission" date="2021-02" db="EMBL/GenBank/DDBJ databases">
        <authorList>
            <person name="Dougan E. K."/>
            <person name="Rhodes N."/>
            <person name="Thang M."/>
            <person name="Chan C."/>
        </authorList>
    </citation>
    <scope>NUCLEOTIDE SEQUENCE</scope>
</reference>
<protein>
    <submittedName>
        <fullName evidence="2">Uncharacterized protein</fullName>
    </submittedName>
</protein>
<dbReference type="OrthoDB" id="439792at2759"/>
<proteinExistence type="predicted"/>
<organism evidence="2 3">
    <name type="scientific">Symbiodinium natans</name>
    <dbReference type="NCBI Taxonomy" id="878477"/>
    <lineage>
        <taxon>Eukaryota</taxon>
        <taxon>Sar</taxon>
        <taxon>Alveolata</taxon>
        <taxon>Dinophyceae</taxon>
        <taxon>Suessiales</taxon>
        <taxon>Symbiodiniaceae</taxon>
        <taxon>Symbiodinium</taxon>
    </lineage>
</organism>
<comment type="caution">
    <text evidence="2">The sequence shown here is derived from an EMBL/GenBank/DDBJ whole genome shotgun (WGS) entry which is preliminary data.</text>
</comment>
<dbReference type="EMBL" id="CAJNDS010002378">
    <property type="protein sequence ID" value="CAE7455386.1"/>
    <property type="molecule type" value="Genomic_DNA"/>
</dbReference>
<dbReference type="AlphaFoldDB" id="A0A812RWF3"/>
<dbReference type="Proteomes" id="UP000604046">
    <property type="component" value="Unassembled WGS sequence"/>
</dbReference>